<comment type="caution">
    <text evidence="4">The sequence shown here is derived from an EMBL/GenBank/DDBJ whole genome shotgun (WGS) entry which is preliminary data.</text>
</comment>
<evidence type="ECO:0000313" key="4">
    <source>
        <dbReference type="EMBL" id="KAF7727129.1"/>
    </source>
</evidence>
<accession>A0A8H7BP04</accession>
<evidence type="ECO:0000259" key="3">
    <source>
        <dbReference type="Pfam" id="PF13864"/>
    </source>
</evidence>
<feature type="region of interest" description="Disordered" evidence="2">
    <location>
        <begin position="1"/>
        <end position="51"/>
    </location>
</feature>
<feature type="region of interest" description="Disordered" evidence="2">
    <location>
        <begin position="544"/>
        <end position="620"/>
    </location>
</feature>
<dbReference type="OrthoDB" id="5600564at2759"/>
<reference evidence="4" key="1">
    <citation type="submission" date="2020-01" db="EMBL/GenBank/DDBJ databases">
        <title>Genome Sequencing of Three Apophysomyces-Like Fungal Strains Confirms a Novel Fungal Genus in the Mucoromycota with divergent Burkholderia-like Endosymbiotic Bacteria.</title>
        <authorList>
            <person name="Stajich J.E."/>
            <person name="Macias A.M."/>
            <person name="Carter-House D."/>
            <person name="Lovett B."/>
            <person name="Kasson L.R."/>
            <person name="Berry K."/>
            <person name="Grigoriev I."/>
            <person name="Chang Y."/>
            <person name="Spatafora J."/>
            <person name="Kasson M.T."/>
        </authorList>
    </citation>
    <scope>NUCLEOTIDE SEQUENCE</scope>
    <source>
        <strain evidence="4">NRRL A-21654</strain>
    </source>
</reference>
<keyword evidence="5" id="KW-1185">Reference proteome</keyword>
<dbReference type="Pfam" id="PF13864">
    <property type="entry name" value="Enkurin"/>
    <property type="match status" value="1"/>
</dbReference>
<dbReference type="AlphaFoldDB" id="A0A8H7BP04"/>
<protein>
    <recommendedName>
        <fullName evidence="3">Enkurin domain-containing protein</fullName>
    </recommendedName>
</protein>
<evidence type="ECO:0000313" key="5">
    <source>
        <dbReference type="Proteomes" id="UP000605846"/>
    </source>
</evidence>
<gene>
    <name evidence="4" type="ORF">EC973_007990</name>
</gene>
<feature type="compositionally biased region" description="Low complexity" evidence="2">
    <location>
        <begin position="15"/>
        <end position="33"/>
    </location>
</feature>
<feature type="coiled-coil region" evidence="1">
    <location>
        <begin position="334"/>
        <end position="470"/>
    </location>
</feature>
<proteinExistence type="predicted"/>
<feature type="region of interest" description="Disordered" evidence="2">
    <location>
        <begin position="477"/>
        <end position="501"/>
    </location>
</feature>
<dbReference type="InterPro" id="IPR027012">
    <property type="entry name" value="Enkurin_dom"/>
</dbReference>
<feature type="compositionally biased region" description="Basic and acidic residues" evidence="2">
    <location>
        <begin position="563"/>
        <end position="577"/>
    </location>
</feature>
<evidence type="ECO:0000256" key="2">
    <source>
        <dbReference type="SAM" id="MobiDB-lite"/>
    </source>
</evidence>
<feature type="compositionally biased region" description="Basic and acidic residues" evidence="2">
    <location>
        <begin position="287"/>
        <end position="301"/>
    </location>
</feature>
<name>A0A8H7BP04_9FUNG</name>
<feature type="compositionally biased region" description="Polar residues" evidence="2">
    <location>
        <begin position="241"/>
        <end position="250"/>
    </location>
</feature>
<organism evidence="4 5">
    <name type="scientific">Apophysomyces ossiformis</name>
    <dbReference type="NCBI Taxonomy" id="679940"/>
    <lineage>
        <taxon>Eukaryota</taxon>
        <taxon>Fungi</taxon>
        <taxon>Fungi incertae sedis</taxon>
        <taxon>Mucoromycota</taxon>
        <taxon>Mucoromycotina</taxon>
        <taxon>Mucoromycetes</taxon>
        <taxon>Mucorales</taxon>
        <taxon>Mucorineae</taxon>
        <taxon>Mucoraceae</taxon>
        <taxon>Apophysomyces</taxon>
    </lineage>
</organism>
<feature type="compositionally biased region" description="Basic and acidic residues" evidence="2">
    <location>
        <begin position="167"/>
        <end position="196"/>
    </location>
</feature>
<evidence type="ECO:0000256" key="1">
    <source>
        <dbReference type="SAM" id="Coils"/>
    </source>
</evidence>
<dbReference type="Proteomes" id="UP000605846">
    <property type="component" value="Unassembled WGS sequence"/>
</dbReference>
<feature type="compositionally biased region" description="Low complexity" evidence="2">
    <location>
        <begin position="304"/>
        <end position="318"/>
    </location>
</feature>
<dbReference type="EMBL" id="JABAYA010000064">
    <property type="protein sequence ID" value="KAF7727129.1"/>
    <property type="molecule type" value="Genomic_DNA"/>
</dbReference>
<keyword evidence="1" id="KW-0175">Coiled coil</keyword>
<feature type="domain" description="Enkurin" evidence="3">
    <location>
        <begin position="556"/>
        <end position="615"/>
    </location>
</feature>
<feature type="region of interest" description="Disordered" evidence="2">
    <location>
        <begin position="157"/>
        <end position="327"/>
    </location>
</feature>
<feature type="compositionally biased region" description="Low complexity" evidence="2">
    <location>
        <begin position="201"/>
        <end position="220"/>
    </location>
</feature>
<sequence>MSTKDKSPAQKFWKKFSLSKNKTSSTSPSSFSLAGNPPPTTPIPRTDIRDLSDHEKIKNRRLSGLFTHKIQNLTSQQMLKKRQSYHAGLSHSLSPPLAMFPFKAGEDLAHGYLLDEKSIHVQRLGELDPLKPQQQLPSSNIFEGSGAIHRSAGSRFDDHALSGTENTIHEEPEEKGIEHAENKRENDEQETNKEDESGIATTTPVTTTDPLPSSPSPDRSVSVKKKTSADANKKAIPRPTPSRSNQSQRSVARPNNKPSTTRLRKPSTVGQPRPRTPKLPESPKPVKSIENDSEGERRADSARTSTSLSVVSSTTSDDTTCEPSSEEMLLKEELEKERAIIRVLQKQKEAINKDLDYFSQTVDELMNEKTVLAEKLEAEKLANQHKDEDLDLLLEKLKTATDNARDQSFAAEQAKSELENYRRQALEERQSFQSQLNQKDNDINQLKSQLSQAQDQIRILTATMDQLIAAQVALAEDDRHSMRRSRPSPMRYSGASSPEPQTVGKAMEMMESTSIRSGSVSPAPSLPSSFVQYHDCSMKQLNTMERSDSSSNGSSSGQEDDLDHQLMRLTKEKEKLQSHYSKIPLTGGGHQSRRRKEELEEMLDEVDSQLSKVKQKIKRS</sequence>